<evidence type="ECO:0000256" key="2">
    <source>
        <dbReference type="ARBA" id="ARBA00022723"/>
    </source>
</evidence>
<dbReference type="Gene3D" id="3.90.850.10">
    <property type="entry name" value="Fumarylacetoacetase-like, C-terminal domain"/>
    <property type="match status" value="1"/>
</dbReference>
<dbReference type="FunFam" id="3.90.850.10:FF:000002">
    <property type="entry name" value="2-hydroxyhepta-2,4-diene-1,7-dioate isomerase"/>
    <property type="match status" value="1"/>
</dbReference>
<keyword evidence="2" id="KW-0479">Metal-binding</keyword>
<evidence type="ECO:0000256" key="1">
    <source>
        <dbReference type="ARBA" id="ARBA00010211"/>
    </source>
</evidence>
<reference evidence="4 5" key="1">
    <citation type="submission" date="2017-04" db="EMBL/GenBank/DDBJ databases">
        <title>Novel microbial lineages endemic to geothermal iron-oxide mats fill important gaps in the evolutionary history of Archaea.</title>
        <authorList>
            <person name="Jay Z.J."/>
            <person name="Beam J.P."/>
            <person name="Dlakic M."/>
            <person name="Rusch D.B."/>
            <person name="Kozubal M.A."/>
            <person name="Inskeep W.P."/>
        </authorList>
    </citation>
    <scope>NUCLEOTIDE SEQUENCE [LARGE SCALE GENOMIC DNA]</scope>
    <source>
        <strain evidence="4">OSP_D</strain>
    </source>
</reference>
<comment type="similarity">
    <text evidence="1">Belongs to the FAH family.</text>
</comment>
<dbReference type="PANTHER" id="PTHR42796:SF4">
    <property type="entry name" value="FUMARYLACETOACETATE HYDROLASE DOMAIN-CONTAINING PROTEIN 2A"/>
    <property type="match status" value="1"/>
</dbReference>
<dbReference type="Pfam" id="PF01557">
    <property type="entry name" value="FAA_hydrolase"/>
    <property type="match status" value="1"/>
</dbReference>
<gene>
    <name evidence="4" type="ORF">B9Q03_02310</name>
</gene>
<organism evidence="4 5">
    <name type="scientific">Candidatus Marsarchaeota G2 archaeon OSP_D</name>
    <dbReference type="NCBI Taxonomy" id="1978157"/>
    <lineage>
        <taxon>Archaea</taxon>
        <taxon>Candidatus Marsarchaeota</taxon>
        <taxon>Candidatus Marsarchaeota group 2</taxon>
    </lineage>
</organism>
<comment type="caution">
    <text evidence="4">The sequence shown here is derived from an EMBL/GenBank/DDBJ whole genome shotgun (WGS) entry which is preliminary data.</text>
</comment>
<dbReference type="GO" id="GO:0016853">
    <property type="term" value="F:isomerase activity"/>
    <property type="evidence" value="ECO:0007669"/>
    <property type="project" value="UniProtKB-ARBA"/>
</dbReference>
<dbReference type="GO" id="GO:0046872">
    <property type="term" value="F:metal ion binding"/>
    <property type="evidence" value="ECO:0007669"/>
    <property type="project" value="UniProtKB-KW"/>
</dbReference>
<accession>A0A2R6B0D9</accession>
<dbReference type="EMBL" id="NEXE01000011">
    <property type="protein sequence ID" value="PSN92076.1"/>
    <property type="molecule type" value="Genomic_DNA"/>
</dbReference>
<feature type="domain" description="Fumarylacetoacetase-like C-terminal" evidence="3">
    <location>
        <begin position="84"/>
        <end position="296"/>
    </location>
</feature>
<dbReference type="InterPro" id="IPR036663">
    <property type="entry name" value="Fumarylacetoacetase_C_sf"/>
</dbReference>
<evidence type="ECO:0000313" key="5">
    <source>
        <dbReference type="Proteomes" id="UP000240322"/>
    </source>
</evidence>
<dbReference type="PANTHER" id="PTHR42796">
    <property type="entry name" value="FUMARYLACETOACETATE HYDROLASE DOMAIN-CONTAINING PROTEIN 2A-RELATED"/>
    <property type="match status" value="1"/>
</dbReference>
<dbReference type="GO" id="GO:0019752">
    <property type="term" value="P:carboxylic acid metabolic process"/>
    <property type="evidence" value="ECO:0007669"/>
    <property type="project" value="UniProtKB-ARBA"/>
</dbReference>
<proteinExistence type="inferred from homology"/>
<name>A0A2R6B0D9_9ARCH</name>
<dbReference type="InterPro" id="IPR051121">
    <property type="entry name" value="FAH"/>
</dbReference>
<dbReference type="AlphaFoldDB" id="A0A2R6B0D9"/>
<dbReference type="Proteomes" id="UP000240322">
    <property type="component" value="Unassembled WGS sequence"/>
</dbReference>
<sequence length="299" mass="32320">MMRILNYAIGGGARAGFVRDGRVYDLAEAARIAGFDRLADIGSVDELLGRGLLPDALRLGSAQQPGVKPVDKPRVLTPVLKPQKILMVAVNYPSHGKESGVKPPPEPYFFTKFTSCLVADGEPILLPKVSKKVDWEVELAVIIGSRGKYIDGERAFEYVAGYTVANDVSFRDYQFPQPGRETPLGYNWVKGKSMDASLPLGPWLVTADEVPDPYSLRLTLSVNGVKRQDALAGDMFFKIEKLIEYVSSGITLEPGDVICTGTPAGVAAFSGAPYLKDGDFVEAKIEGVGSIRNPVVAEK</sequence>
<evidence type="ECO:0000259" key="3">
    <source>
        <dbReference type="Pfam" id="PF01557"/>
    </source>
</evidence>
<evidence type="ECO:0000313" key="4">
    <source>
        <dbReference type="EMBL" id="PSN92076.1"/>
    </source>
</evidence>
<dbReference type="SUPFAM" id="SSF56529">
    <property type="entry name" value="FAH"/>
    <property type="match status" value="1"/>
</dbReference>
<dbReference type="InterPro" id="IPR011234">
    <property type="entry name" value="Fumarylacetoacetase-like_C"/>
</dbReference>
<protein>
    <recommendedName>
        <fullName evidence="3">Fumarylacetoacetase-like C-terminal domain-containing protein</fullName>
    </recommendedName>
</protein>